<dbReference type="EMBL" id="SRPW01004001">
    <property type="protein sequence ID" value="KAG5985658.1"/>
    <property type="molecule type" value="Genomic_DNA"/>
</dbReference>
<comment type="caution">
    <text evidence="1">The sequence shown here is derived from an EMBL/GenBank/DDBJ whole genome shotgun (WGS) entry which is preliminary data.</text>
</comment>
<dbReference type="PANTHER" id="PTHR43205">
    <property type="entry name" value="PROSTAGLANDIN REDUCTASE"/>
    <property type="match status" value="1"/>
</dbReference>
<proteinExistence type="predicted"/>
<sequence length="91" mass="10111">ISQYNNTGEPYGIRNMMNVVAKQLTIQGFIVGNPEFGAAYYGEHQEKLQRWLADGSFKAKMHFTEGIDDAANGLIGIFEGKNFGKAVLRVQ</sequence>
<reference evidence="1" key="1">
    <citation type="journal article" date="2020" name="bioRxiv">
        <title>Whole genome comparisons of ergot fungi reveals the divergence and evolution of species within the genus Claviceps are the result of varying mechanisms driving genome evolution and host range expansion.</title>
        <authorList>
            <person name="Wyka S.A."/>
            <person name="Mondo S.J."/>
            <person name="Liu M."/>
            <person name="Dettman J."/>
            <person name="Nalam V."/>
            <person name="Broders K.D."/>
        </authorList>
    </citation>
    <scope>NUCLEOTIDE SEQUENCE</scope>
    <source>
        <strain evidence="1">CCC 602</strain>
    </source>
</reference>
<dbReference type="PANTHER" id="PTHR43205:SF7">
    <property type="entry name" value="PROSTAGLANDIN REDUCTASE 1"/>
    <property type="match status" value="1"/>
</dbReference>
<feature type="non-terminal residue" evidence="1">
    <location>
        <position position="1"/>
    </location>
</feature>
<dbReference type="Gene3D" id="3.40.50.720">
    <property type="entry name" value="NAD(P)-binding Rossmann-like Domain"/>
    <property type="match status" value="1"/>
</dbReference>
<name>A0A9P7SW09_9HYPO</name>
<accession>A0A9P7SW09</accession>
<dbReference type="Gene3D" id="3.90.180.10">
    <property type="entry name" value="Medium-chain alcohol dehydrogenases, catalytic domain"/>
    <property type="match status" value="1"/>
</dbReference>
<evidence type="ECO:0008006" key="3">
    <source>
        <dbReference type="Google" id="ProtNLM"/>
    </source>
</evidence>
<dbReference type="InterPro" id="IPR045010">
    <property type="entry name" value="MDR_fam"/>
</dbReference>
<evidence type="ECO:0000313" key="2">
    <source>
        <dbReference type="Proteomes" id="UP000748025"/>
    </source>
</evidence>
<dbReference type="Proteomes" id="UP000748025">
    <property type="component" value="Unassembled WGS sequence"/>
</dbReference>
<dbReference type="OrthoDB" id="809632at2759"/>
<evidence type="ECO:0000313" key="1">
    <source>
        <dbReference type="EMBL" id="KAG5985658.1"/>
    </source>
</evidence>
<gene>
    <name evidence="1" type="ORF">E4U43_005955</name>
</gene>
<protein>
    <recommendedName>
        <fullName evidence="3">NADP-dependent oxidoreductase</fullName>
    </recommendedName>
</protein>
<dbReference type="AlphaFoldDB" id="A0A9P7SW09"/>
<keyword evidence="2" id="KW-1185">Reference proteome</keyword>
<organism evidence="1 2">
    <name type="scientific">Claviceps pusilla</name>
    <dbReference type="NCBI Taxonomy" id="123648"/>
    <lineage>
        <taxon>Eukaryota</taxon>
        <taxon>Fungi</taxon>
        <taxon>Dikarya</taxon>
        <taxon>Ascomycota</taxon>
        <taxon>Pezizomycotina</taxon>
        <taxon>Sordariomycetes</taxon>
        <taxon>Hypocreomycetidae</taxon>
        <taxon>Hypocreales</taxon>
        <taxon>Clavicipitaceae</taxon>
        <taxon>Claviceps</taxon>
    </lineage>
</organism>
<dbReference type="GO" id="GO:0016628">
    <property type="term" value="F:oxidoreductase activity, acting on the CH-CH group of donors, NAD or NADP as acceptor"/>
    <property type="evidence" value="ECO:0007669"/>
    <property type="project" value="InterPro"/>
</dbReference>